<evidence type="ECO:0000313" key="13">
    <source>
        <dbReference type="EMBL" id="QLL77921.1"/>
    </source>
</evidence>
<comment type="catalytic activity">
    <reaction evidence="11">
        <text>isopentenyl diphosphate = dimethylallyl diphosphate</text>
        <dbReference type="Rhea" id="RHEA:23284"/>
        <dbReference type="ChEBI" id="CHEBI:57623"/>
        <dbReference type="ChEBI" id="CHEBI:128769"/>
        <dbReference type="EC" id="5.3.3.2"/>
    </reaction>
</comment>
<keyword evidence="7 11" id="KW-0521">NADP</keyword>
<feature type="binding site" evidence="11">
    <location>
        <position position="96"/>
    </location>
    <ligand>
        <name>FMN</name>
        <dbReference type="ChEBI" id="CHEBI:58210"/>
    </ligand>
</feature>
<comment type="function">
    <text evidence="11">Involved in the biosynthesis of isoprenoids. Catalyzes the 1,3-allylic rearrangement of the homoallylic substrate isopentenyl (IPP) to its allylic isomer, dimethylallyl diphosphate (DMAPP).</text>
</comment>
<comment type="cofactor">
    <cofactor evidence="1 11">
        <name>FMN</name>
        <dbReference type="ChEBI" id="CHEBI:58210"/>
    </cofactor>
</comment>
<evidence type="ECO:0000256" key="9">
    <source>
        <dbReference type="ARBA" id="ARBA00023235"/>
    </source>
</evidence>
<evidence type="ECO:0000256" key="2">
    <source>
        <dbReference type="ARBA" id="ARBA00022490"/>
    </source>
</evidence>
<evidence type="ECO:0000256" key="5">
    <source>
        <dbReference type="ARBA" id="ARBA00022723"/>
    </source>
</evidence>
<evidence type="ECO:0000259" key="12">
    <source>
        <dbReference type="Pfam" id="PF01070"/>
    </source>
</evidence>
<sequence>MEDNIHAQRKNEHYFIAEKLYQADAHNGLDQVQLHPDNLPELALADIDLRTTLVGQPVNVPFFINAITGGSQQTTKINQQLATVAAQTGIPMAVGSESIALKLGTTAGFEVIRQANPDGFVLGNLGAGHNLHNARKAVRLINADALEIHLNVAQELTMPEGDRSFKWSANLREIITHLEQPVLVKEVGTGMSTTTLEKLRRLGVKYVDLSGAGGTNFVAIENERRHHQDFGFLHEISLSTAQSLLLAQDFSHDFEFTASGGIRSALEIAKCLVLGASNVGISGQFLHILIKHGPDALVTYIETLKDELRNIMVLLGCQRVSDLHQVAYTLSPELWSFKQQHQSNN</sequence>
<feature type="binding site" evidence="11">
    <location>
        <begin position="282"/>
        <end position="283"/>
    </location>
    <ligand>
        <name>FMN</name>
        <dbReference type="ChEBI" id="CHEBI:58210"/>
    </ligand>
</feature>
<dbReference type="Pfam" id="PF01070">
    <property type="entry name" value="FMN_dh"/>
    <property type="match status" value="1"/>
</dbReference>
<evidence type="ECO:0000256" key="4">
    <source>
        <dbReference type="ARBA" id="ARBA00022643"/>
    </source>
</evidence>
<dbReference type="SUPFAM" id="SSF51395">
    <property type="entry name" value="FMN-linked oxidoreductases"/>
    <property type="match status" value="1"/>
</dbReference>
<reference evidence="13 14" key="1">
    <citation type="submission" date="2020-01" db="EMBL/GenBank/DDBJ databases">
        <title>Complete and circular genome sequences of six lactobacillus isolates from horses.</title>
        <authorList>
            <person name="Hassan H.M."/>
        </authorList>
    </citation>
    <scope>NUCLEOTIDE SEQUENCE [LARGE SCALE GENOMIC DNA]</scope>
    <source>
        <strain evidence="13 14">1A</strain>
    </source>
</reference>
<evidence type="ECO:0000313" key="14">
    <source>
        <dbReference type="Proteomes" id="UP000510886"/>
    </source>
</evidence>
<dbReference type="KEGG" id="lsw:GTO87_04445"/>
<evidence type="ECO:0000256" key="1">
    <source>
        <dbReference type="ARBA" id="ARBA00001917"/>
    </source>
</evidence>
<feature type="domain" description="FMN-dependent dehydrogenase" evidence="12">
    <location>
        <begin position="156"/>
        <end position="325"/>
    </location>
</feature>
<dbReference type="HAMAP" id="MF_00354">
    <property type="entry name" value="Idi_2"/>
    <property type="match status" value="1"/>
</dbReference>
<dbReference type="GO" id="GO:0016491">
    <property type="term" value="F:oxidoreductase activity"/>
    <property type="evidence" value="ECO:0007669"/>
    <property type="project" value="InterPro"/>
</dbReference>
<feature type="binding site" evidence="11">
    <location>
        <position position="210"/>
    </location>
    <ligand>
        <name>FMN</name>
        <dbReference type="ChEBI" id="CHEBI:58210"/>
    </ligand>
</feature>
<dbReference type="NCBIfam" id="TIGR02151">
    <property type="entry name" value="IPP_isom_2"/>
    <property type="match status" value="1"/>
</dbReference>
<dbReference type="GO" id="GO:0000287">
    <property type="term" value="F:magnesium ion binding"/>
    <property type="evidence" value="ECO:0007669"/>
    <property type="project" value="UniProtKB-UniRule"/>
</dbReference>
<evidence type="ECO:0000256" key="8">
    <source>
        <dbReference type="ARBA" id="ARBA00023229"/>
    </source>
</evidence>
<dbReference type="PANTHER" id="PTHR43665:SF1">
    <property type="entry name" value="ISOPENTENYL-DIPHOSPHATE DELTA-ISOMERASE"/>
    <property type="match status" value="1"/>
</dbReference>
<dbReference type="EMBL" id="CP047418">
    <property type="protein sequence ID" value="QLL77921.1"/>
    <property type="molecule type" value="Genomic_DNA"/>
</dbReference>
<dbReference type="InterPro" id="IPR000262">
    <property type="entry name" value="FMN-dep_DH"/>
</dbReference>
<comment type="caution">
    <text evidence="11">Lacks conserved residue(s) required for the propagation of feature annotation.</text>
</comment>
<feature type="binding site" evidence="11">
    <location>
        <begin position="9"/>
        <end position="10"/>
    </location>
    <ligand>
        <name>substrate</name>
    </ligand>
</feature>
<comment type="subunit">
    <text evidence="10 11">Homooctamer. Dimer of tetramers.</text>
</comment>
<dbReference type="Proteomes" id="UP000510886">
    <property type="component" value="Chromosome"/>
</dbReference>
<dbReference type="Gene3D" id="3.20.20.70">
    <property type="entry name" value="Aldolase class I"/>
    <property type="match status" value="1"/>
</dbReference>
<evidence type="ECO:0000256" key="11">
    <source>
        <dbReference type="HAMAP-Rule" id="MF_00354"/>
    </source>
</evidence>
<evidence type="ECO:0000256" key="3">
    <source>
        <dbReference type="ARBA" id="ARBA00022630"/>
    </source>
</evidence>
<organism evidence="13 14">
    <name type="scientific">Ligilactobacillus saerimneri</name>
    <dbReference type="NCBI Taxonomy" id="228229"/>
    <lineage>
        <taxon>Bacteria</taxon>
        <taxon>Bacillati</taxon>
        <taxon>Bacillota</taxon>
        <taxon>Bacilli</taxon>
        <taxon>Lactobacillales</taxon>
        <taxon>Lactobacillaceae</taxon>
        <taxon>Ligilactobacillus</taxon>
    </lineage>
</organism>
<feature type="binding site" evidence="11">
    <location>
        <position position="185"/>
    </location>
    <ligand>
        <name>FMN</name>
        <dbReference type="ChEBI" id="CHEBI:58210"/>
    </ligand>
</feature>
<dbReference type="GO" id="GO:0008299">
    <property type="term" value="P:isoprenoid biosynthetic process"/>
    <property type="evidence" value="ECO:0007669"/>
    <property type="project" value="UniProtKB-UniRule"/>
</dbReference>
<dbReference type="GO" id="GO:0010181">
    <property type="term" value="F:FMN binding"/>
    <property type="evidence" value="ECO:0007669"/>
    <property type="project" value="UniProtKB-UniRule"/>
</dbReference>
<dbReference type="CDD" id="cd02811">
    <property type="entry name" value="IDI-2_FMN"/>
    <property type="match status" value="1"/>
</dbReference>
<dbReference type="GO" id="GO:0070402">
    <property type="term" value="F:NADPH binding"/>
    <property type="evidence" value="ECO:0007669"/>
    <property type="project" value="UniProtKB-UniRule"/>
</dbReference>
<proteinExistence type="inferred from homology"/>
<keyword evidence="4 11" id="KW-0288">FMN</keyword>
<name>A0A7H9EK33_9LACO</name>
<dbReference type="PANTHER" id="PTHR43665">
    <property type="entry name" value="ISOPENTENYL-DIPHOSPHATE DELTA-ISOMERASE"/>
    <property type="match status" value="1"/>
</dbReference>
<dbReference type="RefSeq" id="WP_180849640.1">
    <property type="nucleotide sequence ID" value="NZ_CP047418.1"/>
</dbReference>
<keyword evidence="8 11" id="KW-0414">Isoprene biosynthesis</keyword>
<protein>
    <recommendedName>
        <fullName evidence="11">Isopentenyl-diphosphate delta-isomerase</fullName>
        <shortName evidence="11">IPP isomerase</shortName>
        <ecNumber evidence="11">5.3.3.2</ecNumber>
    </recommendedName>
    <alternativeName>
        <fullName evidence="11">Isopentenyl diphosphate:dimethylallyl diphosphate isomerase</fullName>
    </alternativeName>
    <alternativeName>
        <fullName evidence="11">Isopentenyl pyrophosphate isomerase</fullName>
    </alternativeName>
    <alternativeName>
        <fullName evidence="11">Type 2 isopentenyl diphosphate isomerase</fullName>
        <shortName evidence="11">IDI-2</shortName>
    </alternativeName>
</protein>
<keyword evidence="3 11" id="KW-0285">Flavoprotein</keyword>
<keyword evidence="2 11" id="KW-0963">Cytoplasm</keyword>
<comment type="cofactor">
    <cofactor evidence="11">
        <name>Mg(2+)</name>
        <dbReference type="ChEBI" id="CHEBI:18420"/>
    </cofactor>
</comment>
<accession>A0A7H9EK33</accession>
<dbReference type="InterPro" id="IPR013785">
    <property type="entry name" value="Aldolase_TIM"/>
</dbReference>
<dbReference type="InterPro" id="IPR011179">
    <property type="entry name" value="IPdP_isomerase"/>
</dbReference>
<evidence type="ECO:0000256" key="6">
    <source>
        <dbReference type="ARBA" id="ARBA00022842"/>
    </source>
</evidence>
<feature type="binding site" evidence="11">
    <location>
        <position position="154"/>
    </location>
    <ligand>
        <name>substrate</name>
    </ligand>
</feature>
<feature type="binding site" evidence="11">
    <location>
        <position position="215"/>
    </location>
    <ligand>
        <name>FMN</name>
        <dbReference type="ChEBI" id="CHEBI:58210"/>
    </ligand>
</feature>
<dbReference type="PIRSF" id="PIRSF003314">
    <property type="entry name" value="IPP_isomerase"/>
    <property type="match status" value="1"/>
</dbReference>
<dbReference type="GO" id="GO:0005737">
    <property type="term" value="C:cytoplasm"/>
    <property type="evidence" value="ECO:0007669"/>
    <property type="project" value="UniProtKB-SubCell"/>
</dbReference>
<comment type="similarity">
    <text evidence="11">Belongs to the IPP isomerase type 2 family.</text>
</comment>
<gene>
    <name evidence="11" type="primary">fni</name>
    <name evidence="13" type="ORF">GTO87_04445</name>
</gene>
<keyword evidence="6 11" id="KW-0460">Magnesium</keyword>
<keyword evidence="9 11" id="KW-0413">Isomerase</keyword>
<evidence type="ECO:0000256" key="10">
    <source>
        <dbReference type="ARBA" id="ARBA00025810"/>
    </source>
</evidence>
<dbReference type="GO" id="GO:0004452">
    <property type="term" value="F:isopentenyl-diphosphate delta-isomerase activity"/>
    <property type="evidence" value="ECO:0007669"/>
    <property type="project" value="UniProtKB-UniRule"/>
</dbReference>
<feature type="binding site" evidence="11">
    <location>
        <position position="155"/>
    </location>
    <ligand>
        <name>Mg(2+)</name>
        <dbReference type="ChEBI" id="CHEBI:18420"/>
    </ligand>
</feature>
<dbReference type="EC" id="5.3.3.2" evidence="11"/>
<comment type="cofactor">
    <cofactor evidence="11">
        <name>NADPH</name>
        <dbReference type="ChEBI" id="CHEBI:57783"/>
    </cofactor>
</comment>
<feature type="binding site" evidence="11">
    <location>
        <begin position="261"/>
        <end position="263"/>
    </location>
    <ligand>
        <name>FMN</name>
        <dbReference type="ChEBI" id="CHEBI:58210"/>
    </ligand>
</feature>
<dbReference type="AlphaFoldDB" id="A0A7H9EK33"/>
<feature type="binding site" evidence="11">
    <location>
        <position position="124"/>
    </location>
    <ligand>
        <name>FMN</name>
        <dbReference type="ChEBI" id="CHEBI:58210"/>
    </ligand>
</feature>
<feature type="binding site" evidence="11">
    <location>
        <begin position="66"/>
        <end position="68"/>
    </location>
    <ligand>
        <name>FMN</name>
        <dbReference type="ChEBI" id="CHEBI:58210"/>
    </ligand>
</feature>
<evidence type="ECO:0000256" key="7">
    <source>
        <dbReference type="ARBA" id="ARBA00022857"/>
    </source>
</evidence>
<comment type="subcellular location">
    <subcellularLocation>
        <location evidence="11">Cytoplasm</location>
    </subcellularLocation>
</comment>
<keyword evidence="5 11" id="KW-0479">Metal-binding</keyword>